<sequence>MFAFTQTTISGSLGRNLKPAALLLTAAMLMGASAHAAPQEQFQAGFAAYMQGQKGDSAAIDKAVAAFTAMLQAEPANPVLMAYAGSATTLQATTTMLPWKKMRYSEDGLAMLDKSLATLTPAHNAVMQHDLPGALDVRFIAANTFLAVPGFMNRAARGAKLLDEVVASPLLAQSPLEFRGAVWMRAAALAQTQSRPADARKFLTEVVNSKAPQADAASAQLKTLAP</sequence>
<reference evidence="3" key="2">
    <citation type="journal article" date="2020" name="Int. J. Syst. Evol. Microbiol.">
        <title>Genomic insights into a novel species Rhodoferax aquaticus sp. nov., isolated from freshwater.</title>
        <authorList>
            <person name="Li T."/>
            <person name="Zhuo Y."/>
            <person name="Jin C.Z."/>
            <person name="Wu X."/>
            <person name="Ko S.R."/>
            <person name="Jin F.J."/>
            <person name="Ahn C.Y."/>
            <person name="Oh H.M."/>
            <person name="Lee H.G."/>
            <person name="Jin L."/>
        </authorList>
    </citation>
    <scope>NUCLEOTIDE SEQUENCE [LARGE SCALE GENOMIC DNA]</scope>
    <source>
        <strain evidence="3">Gr-4</strain>
    </source>
</reference>
<reference evidence="3" key="1">
    <citation type="submission" date="2019-02" db="EMBL/GenBank/DDBJ databases">
        <title>Complete genome sequence of Rhodoferax sp. Gr-4.</title>
        <authorList>
            <person name="Jin L."/>
        </authorList>
    </citation>
    <scope>NUCLEOTIDE SEQUENCE [LARGE SCALE GENOMIC DNA]</scope>
    <source>
        <strain evidence="3">Gr-4</strain>
    </source>
</reference>
<evidence type="ECO:0008006" key="4">
    <source>
        <dbReference type="Google" id="ProtNLM"/>
    </source>
</evidence>
<dbReference type="KEGG" id="rhg:EXZ61_13090"/>
<accession>A0A515EQT8</accession>
<dbReference type="AlphaFoldDB" id="A0A515EQT8"/>
<evidence type="ECO:0000256" key="1">
    <source>
        <dbReference type="SAM" id="SignalP"/>
    </source>
</evidence>
<gene>
    <name evidence="2" type="ORF">EXZ61_13090</name>
</gene>
<protein>
    <recommendedName>
        <fullName evidence="4">Tetratricopeptide repeat protein</fullName>
    </recommendedName>
</protein>
<name>A0A515EQT8_9BURK</name>
<feature type="signal peptide" evidence="1">
    <location>
        <begin position="1"/>
        <end position="36"/>
    </location>
</feature>
<dbReference type="Proteomes" id="UP000317365">
    <property type="component" value="Chromosome"/>
</dbReference>
<dbReference type="RefSeq" id="WP_142812184.1">
    <property type="nucleotide sequence ID" value="NZ_CP036282.1"/>
</dbReference>
<keyword evidence="1" id="KW-0732">Signal</keyword>
<dbReference type="EMBL" id="CP036282">
    <property type="protein sequence ID" value="QDL55024.1"/>
    <property type="molecule type" value="Genomic_DNA"/>
</dbReference>
<organism evidence="2 3">
    <name type="scientific">Rhodoferax aquaticus</name>
    <dbReference type="NCBI Taxonomy" id="2527691"/>
    <lineage>
        <taxon>Bacteria</taxon>
        <taxon>Pseudomonadati</taxon>
        <taxon>Pseudomonadota</taxon>
        <taxon>Betaproteobacteria</taxon>
        <taxon>Burkholderiales</taxon>
        <taxon>Comamonadaceae</taxon>
        <taxon>Rhodoferax</taxon>
    </lineage>
</organism>
<proteinExistence type="predicted"/>
<evidence type="ECO:0000313" key="2">
    <source>
        <dbReference type="EMBL" id="QDL55024.1"/>
    </source>
</evidence>
<feature type="chain" id="PRO_5021913329" description="Tetratricopeptide repeat protein" evidence="1">
    <location>
        <begin position="37"/>
        <end position="226"/>
    </location>
</feature>
<keyword evidence="3" id="KW-1185">Reference proteome</keyword>
<evidence type="ECO:0000313" key="3">
    <source>
        <dbReference type="Proteomes" id="UP000317365"/>
    </source>
</evidence>